<organism evidence="3">
    <name type="scientific">Culicoides sonorensis</name>
    <name type="common">Biting midge</name>
    <dbReference type="NCBI Taxonomy" id="179676"/>
    <lineage>
        <taxon>Eukaryota</taxon>
        <taxon>Metazoa</taxon>
        <taxon>Ecdysozoa</taxon>
        <taxon>Arthropoda</taxon>
        <taxon>Hexapoda</taxon>
        <taxon>Insecta</taxon>
        <taxon>Pterygota</taxon>
        <taxon>Neoptera</taxon>
        <taxon>Endopterygota</taxon>
        <taxon>Diptera</taxon>
        <taxon>Nematocera</taxon>
        <taxon>Chironomoidea</taxon>
        <taxon>Ceratopogonidae</taxon>
        <taxon>Ceratopogoninae</taxon>
        <taxon>Culicoides</taxon>
        <taxon>Monoculicoides</taxon>
    </lineage>
</organism>
<feature type="chain" id="PRO_5033342734" evidence="1">
    <location>
        <begin position="20"/>
        <end position="91"/>
    </location>
</feature>
<dbReference type="GO" id="GO:0008061">
    <property type="term" value="F:chitin binding"/>
    <property type="evidence" value="ECO:0007669"/>
    <property type="project" value="InterPro"/>
</dbReference>
<dbReference type="SMART" id="SM00494">
    <property type="entry name" value="ChtBD2"/>
    <property type="match status" value="1"/>
</dbReference>
<evidence type="ECO:0000259" key="2">
    <source>
        <dbReference type="PROSITE" id="PS50940"/>
    </source>
</evidence>
<reference evidence="3" key="1">
    <citation type="submission" date="2018-04" db="EMBL/GenBank/DDBJ databases">
        <authorList>
            <person name="Go L.Y."/>
            <person name="Mitchell J.A."/>
        </authorList>
    </citation>
    <scope>NUCLEOTIDE SEQUENCE</scope>
    <source>
        <tissue evidence="3">Whole organism</tissue>
    </source>
</reference>
<dbReference type="PROSITE" id="PS50940">
    <property type="entry name" value="CHIT_BIND_II"/>
    <property type="match status" value="1"/>
</dbReference>
<evidence type="ECO:0000313" key="4">
    <source>
        <dbReference type="EMBL" id="SSX19856.1"/>
    </source>
</evidence>
<dbReference type="Gene3D" id="2.170.140.10">
    <property type="entry name" value="Chitin binding domain"/>
    <property type="match status" value="1"/>
</dbReference>
<proteinExistence type="predicted"/>
<name>A0A336K3D3_CULSO</name>
<evidence type="ECO:0000256" key="1">
    <source>
        <dbReference type="SAM" id="SignalP"/>
    </source>
</evidence>
<accession>A0A336K3D3</accession>
<feature type="signal peptide" evidence="1">
    <location>
        <begin position="1"/>
        <end position="19"/>
    </location>
</feature>
<dbReference type="InterPro" id="IPR036508">
    <property type="entry name" value="Chitin-bd_dom_sf"/>
</dbReference>
<reference evidence="4" key="2">
    <citation type="submission" date="2018-07" db="EMBL/GenBank/DDBJ databases">
        <authorList>
            <person name="Quirk P.G."/>
            <person name="Krulwich T.A."/>
        </authorList>
    </citation>
    <scope>NUCLEOTIDE SEQUENCE</scope>
</reference>
<sequence>MKFIALFAIFAFVIATVYCDEIVLDPRCPVDESSESEVTYLPHETDCSKYYMCTNGRSIEMLCPKINEETRLQWDVKENVCNWPEVAQCSL</sequence>
<keyword evidence="1" id="KW-0732">Signal</keyword>
<dbReference type="InterPro" id="IPR002557">
    <property type="entry name" value="Chitin-bd_dom"/>
</dbReference>
<feature type="domain" description="Chitin-binding type-2" evidence="2">
    <location>
        <begin position="25"/>
        <end position="91"/>
    </location>
</feature>
<dbReference type="AlphaFoldDB" id="A0A336K3D3"/>
<dbReference type="EMBL" id="UFQS01000099">
    <property type="protein sequence ID" value="SSW99476.1"/>
    <property type="molecule type" value="Genomic_DNA"/>
</dbReference>
<dbReference type="VEuPathDB" id="VectorBase:CSON015614"/>
<evidence type="ECO:0000313" key="3">
    <source>
        <dbReference type="EMBL" id="SSW99476.1"/>
    </source>
</evidence>
<dbReference type="Pfam" id="PF01607">
    <property type="entry name" value="CBM_14"/>
    <property type="match status" value="1"/>
</dbReference>
<dbReference type="EMBL" id="UFQT01000099">
    <property type="protein sequence ID" value="SSX19856.1"/>
    <property type="molecule type" value="Genomic_DNA"/>
</dbReference>
<dbReference type="SUPFAM" id="SSF57625">
    <property type="entry name" value="Invertebrate chitin-binding proteins"/>
    <property type="match status" value="1"/>
</dbReference>
<dbReference type="GO" id="GO:0005576">
    <property type="term" value="C:extracellular region"/>
    <property type="evidence" value="ECO:0007669"/>
    <property type="project" value="InterPro"/>
</dbReference>
<protein>
    <submittedName>
        <fullName evidence="3">CSON015614 protein</fullName>
    </submittedName>
</protein>
<gene>
    <name evidence="3" type="primary">CSON015614</name>
</gene>